<name>A0ABQ0B1C6_9FIRM</name>
<organism evidence="1 2">
    <name type="scientific">Enterocloster alcoholdehydrogenati</name>
    <dbReference type="NCBI Taxonomy" id="2547410"/>
    <lineage>
        <taxon>Bacteria</taxon>
        <taxon>Bacillati</taxon>
        <taxon>Bacillota</taxon>
        <taxon>Clostridia</taxon>
        <taxon>Lachnospirales</taxon>
        <taxon>Lachnospiraceae</taxon>
        <taxon>Enterocloster</taxon>
    </lineage>
</organism>
<gene>
    <name evidence="1" type="ORF">F130042H8_31480</name>
</gene>
<sequence length="162" mass="18817">MNQREEMDIFIKTFGGFDVFVNRERIYFSSEKAKEMLAILVDRRGSSVSLSQMAWLLYEQSPEQIAKNNLRVIYYRLKKILKDWGIENILIKKRGSYAVNAGSFTCDLYEFIEGNPAFVHSFLGNYMPGYAWGKEVLPYLNQLYYQYTETAAASLPPSYRGL</sequence>
<protein>
    <recommendedName>
        <fullName evidence="3">Transcriptional regulator</fullName>
    </recommendedName>
</protein>
<dbReference type="RefSeq" id="WP_176255410.1">
    <property type="nucleotide sequence ID" value="NZ_BAABXL010000001.1"/>
</dbReference>
<comment type="caution">
    <text evidence="1">The sequence shown here is derived from an EMBL/GenBank/DDBJ whole genome shotgun (WGS) entry which is preliminary data.</text>
</comment>
<evidence type="ECO:0000313" key="1">
    <source>
        <dbReference type="EMBL" id="GAA6270088.1"/>
    </source>
</evidence>
<reference evidence="1 2" key="1">
    <citation type="submission" date="2024-04" db="EMBL/GenBank/DDBJ databases">
        <title>Defined microbial consortia suppress multidrug-resistant proinflammatory Enterobacteriaceae via ecological control.</title>
        <authorList>
            <person name="Furuichi M."/>
            <person name="Kawaguchi T."/>
            <person name="Pust M."/>
            <person name="Yasuma K."/>
            <person name="Plichta D."/>
            <person name="Hasegawa N."/>
            <person name="Ohya T."/>
            <person name="Bhattarai S."/>
            <person name="Sasajima S."/>
            <person name="Aoto Y."/>
            <person name="Tuganbaev T."/>
            <person name="Yaginuma M."/>
            <person name="Ueda M."/>
            <person name="Okahashi N."/>
            <person name="Amafuji K."/>
            <person name="Kiridooshi Y."/>
            <person name="Sugita K."/>
            <person name="Strazar M."/>
            <person name="Skelly A."/>
            <person name="Suda W."/>
            <person name="Hattori M."/>
            <person name="Nakamoto N."/>
            <person name="Caballero S."/>
            <person name="Norman J."/>
            <person name="Olle B."/>
            <person name="Tanoue T."/>
            <person name="Arita M."/>
            <person name="Bucci V."/>
            <person name="Atarashi K."/>
            <person name="Xavier R."/>
            <person name="Honda K."/>
        </authorList>
    </citation>
    <scope>NUCLEOTIDE SEQUENCE [LARGE SCALE GENOMIC DNA]</scope>
    <source>
        <strain evidence="2">f13</strain>
    </source>
</reference>
<dbReference type="PANTHER" id="PTHR35807">
    <property type="entry name" value="TRANSCRIPTIONAL REGULATOR REDD-RELATED"/>
    <property type="match status" value="1"/>
</dbReference>
<evidence type="ECO:0008006" key="3">
    <source>
        <dbReference type="Google" id="ProtNLM"/>
    </source>
</evidence>
<dbReference type="InterPro" id="IPR036388">
    <property type="entry name" value="WH-like_DNA-bd_sf"/>
</dbReference>
<proteinExistence type="predicted"/>
<dbReference type="InterPro" id="IPR051677">
    <property type="entry name" value="AfsR-DnrI-RedD_regulator"/>
</dbReference>
<dbReference type="SUPFAM" id="SSF46894">
    <property type="entry name" value="C-terminal effector domain of the bipartite response regulators"/>
    <property type="match status" value="1"/>
</dbReference>
<dbReference type="InterPro" id="IPR016032">
    <property type="entry name" value="Sig_transdc_resp-reg_C-effctor"/>
</dbReference>
<accession>A0ABQ0B1C6</accession>
<dbReference type="Proteomes" id="UP001600894">
    <property type="component" value="Unassembled WGS sequence"/>
</dbReference>
<dbReference type="Gene3D" id="1.10.10.10">
    <property type="entry name" value="Winged helix-like DNA-binding domain superfamily/Winged helix DNA-binding domain"/>
    <property type="match status" value="1"/>
</dbReference>
<keyword evidence="2" id="KW-1185">Reference proteome</keyword>
<evidence type="ECO:0000313" key="2">
    <source>
        <dbReference type="Proteomes" id="UP001600894"/>
    </source>
</evidence>
<dbReference type="EMBL" id="BAABXL010000001">
    <property type="protein sequence ID" value="GAA6270088.1"/>
    <property type="molecule type" value="Genomic_DNA"/>
</dbReference>